<name>A0A4R3Z3C0_9FIRM</name>
<evidence type="ECO:0000256" key="1">
    <source>
        <dbReference type="ARBA" id="ARBA00004651"/>
    </source>
</evidence>
<keyword evidence="4 7" id="KW-0812">Transmembrane</keyword>
<comment type="similarity">
    <text evidence="2">Belongs to the EamA transporter family.</text>
</comment>
<dbReference type="InterPro" id="IPR000620">
    <property type="entry name" value="EamA_dom"/>
</dbReference>
<dbReference type="PANTHER" id="PTHR42920:SF5">
    <property type="entry name" value="EAMA DOMAIN-CONTAINING PROTEIN"/>
    <property type="match status" value="1"/>
</dbReference>
<feature type="transmembrane region" description="Helical" evidence="7">
    <location>
        <begin position="232"/>
        <end position="255"/>
    </location>
</feature>
<reference evidence="9 10" key="1">
    <citation type="submission" date="2019-03" db="EMBL/GenBank/DDBJ databases">
        <title>Genomic Encyclopedia of Type Strains, Phase IV (KMG-IV): sequencing the most valuable type-strain genomes for metagenomic binning, comparative biology and taxonomic classification.</title>
        <authorList>
            <person name="Goeker M."/>
        </authorList>
    </citation>
    <scope>NUCLEOTIDE SEQUENCE [LARGE SCALE GENOMIC DNA]</scope>
    <source>
        <strain evidence="9 10">DSM 29487</strain>
    </source>
</reference>
<proteinExistence type="inferred from homology"/>
<feature type="transmembrane region" description="Helical" evidence="7">
    <location>
        <begin position="39"/>
        <end position="59"/>
    </location>
</feature>
<dbReference type="AlphaFoldDB" id="A0A4R3Z3C0"/>
<dbReference type="GO" id="GO:0005886">
    <property type="term" value="C:plasma membrane"/>
    <property type="evidence" value="ECO:0007669"/>
    <property type="project" value="UniProtKB-SubCell"/>
</dbReference>
<evidence type="ECO:0000313" key="9">
    <source>
        <dbReference type="EMBL" id="TCV99485.1"/>
    </source>
</evidence>
<comment type="caution">
    <text evidence="9">The sequence shown here is derived from an EMBL/GenBank/DDBJ whole genome shotgun (WGS) entry which is preliminary data.</text>
</comment>
<sequence>MTIMNERKAYFYCLIVAVIWGLGFIAVDEALVSFSCFDILFIRFVGSAALAWLLIIKKVKKIHMRTVKKGMMNGVLLFIAYALQTYAQTLTSVSNNAFLSASGVVMVPYLCYLVFKKKPSKRQILSSCLCLIGIGVLTTSKMSFELGDFLAFSCAIFFAAHLVSLQYTCVLEDSQVINALQLGTCACLSIPCTLLFSKVPSSISLNSILSCIYIVVFATFLCFFLQTKAQQVASASSCSVILSTESLFAVIFSVILLKETIHMNLLIGGLMILISVILVQTSSLKNVSSEKTRYKHKAYR</sequence>
<feature type="transmembrane region" description="Helical" evidence="7">
    <location>
        <begin position="9"/>
        <end position="27"/>
    </location>
</feature>
<dbReference type="EMBL" id="SMCQ01000009">
    <property type="protein sequence ID" value="TCV99485.1"/>
    <property type="molecule type" value="Genomic_DNA"/>
</dbReference>
<feature type="domain" description="EamA" evidence="8">
    <location>
        <begin position="8"/>
        <end position="138"/>
    </location>
</feature>
<dbReference type="PANTHER" id="PTHR42920">
    <property type="entry name" value="OS03G0707200 PROTEIN-RELATED"/>
    <property type="match status" value="1"/>
</dbReference>
<accession>A0A4R3Z3C0</accession>
<feature type="transmembrane region" description="Helical" evidence="7">
    <location>
        <begin position="71"/>
        <end position="91"/>
    </location>
</feature>
<evidence type="ECO:0000256" key="2">
    <source>
        <dbReference type="ARBA" id="ARBA00007362"/>
    </source>
</evidence>
<evidence type="ECO:0000259" key="8">
    <source>
        <dbReference type="Pfam" id="PF00892"/>
    </source>
</evidence>
<feature type="domain" description="EamA" evidence="8">
    <location>
        <begin position="146"/>
        <end position="279"/>
    </location>
</feature>
<dbReference type="Proteomes" id="UP000295515">
    <property type="component" value="Unassembled WGS sequence"/>
</dbReference>
<dbReference type="InterPro" id="IPR051258">
    <property type="entry name" value="Diverse_Substrate_Transporter"/>
</dbReference>
<keyword evidence="3" id="KW-1003">Cell membrane</keyword>
<evidence type="ECO:0000256" key="3">
    <source>
        <dbReference type="ARBA" id="ARBA00022475"/>
    </source>
</evidence>
<dbReference type="Pfam" id="PF00892">
    <property type="entry name" value="EamA"/>
    <property type="match status" value="2"/>
</dbReference>
<evidence type="ECO:0000313" key="10">
    <source>
        <dbReference type="Proteomes" id="UP000295515"/>
    </source>
</evidence>
<evidence type="ECO:0000256" key="7">
    <source>
        <dbReference type="SAM" id="Phobius"/>
    </source>
</evidence>
<gene>
    <name evidence="9" type="ORF">EDD60_10967</name>
</gene>
<feature type="transmembrane region" description="Helical" evidence="7">
    <location>
        <begin position="97"/>
        <end position="115"/>
    </location>
</feature>
<keyword evidence="10" id="KW-1185">Reference proteome</keyword>
<evidence type="ECO:0000256" key="4">
    <source>
        <dbReference type="ARBA" id="ARBA00022692"/>
    </source>
</evidence>
<evidence type="ECO:0000256" key="6">
    <source>
        <dbReference type="ARBA" id="ARBA00023136"/>
    </source>
</evidence>
<feature type="transmembrane region" description="Helical" evidence="7">
    <location>
        <begin position="203"/>
        <end position="225"/>
    </location>
</feature>
<comment type="subcellular location">
    <subcellularLocation>
        <location evidence="1">Cell membrane</location>
        <topology evidence="1">Multi-pass membrane protein</topology>
    </subcellularLocation>
</comment>
<dbReference type="SUPFAM" id="SSF103481">
    <property type="entry name" value="Multidrug resistance efflux transporter EmrE"/>
    <property type="match status" value="2"/>
</dbReference>
<evidence type="ECO:0000256" key="5">
    <source>
        <dbReference type="ARBA" id="ARBA00022989"/>
    </source>
</evidence>
<organism evidence="9 10">
    <name type="scientific">Longibaculum muris</name>
    <dbReference type="NCBI Taxonomy" id="1796628"/>
    <lineage>
        <taxon>Bacteria</taxon>
        <taxon>Bacillati</taxon>
        <taxon>Bacillota</taxon>
        <taxon>Erysipelotrichia</taxon>
        <taxon>Erysipelotrichales</taxon>
        <taxon>Coprobacillaceae</taxon>
        <taxon>Longibaculum</taxon>
    </lineage>
</organism>
<dbReference type="InterPro" id="IPR037185">
    <property type="entry name" value="EmrE-like"/>
</dbReference>
<feature type="transmembrane region" description="Helical" evidence="7">
    <location>
        <begin position="261"/>
        <end position="279"/>
    </location>
</feature>
<keyword evidence="6 7" id="KW-0472">Membrane</keyword>
<keyword evidence="5 7" id="KW-1133">Transmembrane helix</keyword>
<feature type="transmembrane region" description="Helical" evidence="7">
    <location>
        <begin position="150"/>
        <end position="169"/>
    </location>
</feature>
<protein>
    <submittedName>
        <fullName evidence="9">Drug/metabolite transporter (DMT)-like permease</fullName>
    </submittedName>
</protein>